<dbReference type="Proteomes" id="UP001154111">
    <property type="component" value="Chromosome"/>
</dbReference>
<dbReference type="CDD" id="cd04496">
    <property type="entry name" value="SSB_OBF"/>
    <property type="match status" value="1"/>
</dbReference>
<keyword evidence="1 2" id="KW-0238">DNA-binding</keyword>
<dbReference type="EMBL" id="OW659477">
    <property type="protein sequence ID" value="CAH2762091.1"/>
    <property type="molecule type" value="Genomic_DNA"/>
</dbReference>
<dbReference type="GO" id="GO:0006260">
    <property type="term" value="P:DNA replication"/>
    <property type="evidence" value="ECO:0007669"/>
    <property type="project" value="InterPro"/>
</dbReference>
<dbReference type="EMBL" id="OW659496">
    <property type="protein sequence ID" value="CAH2762071.1"/>
    <property type="molecule type" value="Genomic_DNA"/>
</dbReference>
<dbReference type="InterPro" id="IPR000424">
    <property type="entry name" value="Primosome_PriB/ssb"/>
</dbReference>
<dbReference type="AlphaFoldDB" id="A0AAU9VIN7"/>
<protein>
    <recommendedName>
        <fullName evidence="2">Single-stranded DNA-binding protein</fullName>
    </recommendedName>
</protein>
<dbReference type="InterPro" id="IPR012340">
    <property type="entry name" value="NA-bd_OB-fold"/>
</dbReference>
<evidence type="ECO:0000313" key="5">
    <source>
        <dbReference type="Proteomes" id="UP001154095"/>
    </source>
</evidence>
<dbReference type="PROSITE" id="PS50935">
    <property type="entry name" value="SSB"/>
    <property type="match status" value="1"/>
</dbReference>
<accession>A0AAU9VIN7</accession>
<dbReference type="RefSeq" id="WP_238000580.1">
    <property type="nucleotide sequence ID" value="NZ_OW659477.1"/>
</dbReference>
<dbReference type="InterPro" id="IPR011344">
    <property type="entry name" value="ssDNA-bd"/>
</dbReference>
<evidence type="ECO:0000313" key="6">
    <source>
        <dbReference type="Proteomes" id="UP001154111"/>
    </source>
</evidence>
<sequence>MNKVIITGTLHGQLVKNEIGEGKSKLLFTIISRNDYPNREGIYENTFINCVAWNETAGFILRNFKSGDSIEAIGSIINETWEKDGVKQYKDRIHIKDVGFVPVKLKSQTE</sequence>
<organism evidence="4 6">
    <name type="scientific">Erysipelothrix amsterdamensis</name>
    <dbReference type="NCBI Taxonomy" id="2929157"/>
    <lineage>
        <taxon>Bacteria</taxon>
        <taxon>Bacillati</taxon>
        <taxon>Bacillota</taxon>
        <taxon>Erysipelotrichia</taxon>
        <taxon>Erysipelotrichales</taxon>
        <taxon>Erysipelotrichaceae</taxon>
        <taxon>Erysipelothrix</taxon>
    </lineage>
</organism>
<dbReference type="Pfam" id="PF00436">
    <property type="entry name" value="SSB"/>
    <property type="match status" value="1"/>
</dbReference>
<dbReference type="Proteomes" id="UP001154095">
    <property type="component" value="Chromosome"/>
</dbReference>
<proteinExistence type="predicted"/>
<gene>
    <name evidence="4" type="ORF">ERYAMS2_01031</name>
    <name evidence="3" type="ORF">ERYAMS_00738</name>
</gene>
<name>A0AAU9VIN7_9FIRM</name>
<evidence type="ECO:0000256" key="1">
    <source>
        <dbReference type="ARBA" id="ARBA00023125"/>
    </source>
</evidence>
<evidence type="ECO:0000313" key="4">
    <source>
        <dbReference type="EMBL" id="CAH2762091.1"/>
    </source>
</evidence>
<keyword evidence="5" id="KW-1185">Reference proteome</keyword>
<dbReference type="SUPFAM" id="SSF50249">
    <property type="entry name" value="Nucleic acid-binding proteins"/>
    <property type="match status" value="1"/>
</dbReference>
<evidence type="ECO:0000313" key="3">
    <source>
        <dbReference type="EMBL" id="CAH2762071.1"/>
    </source>
</evidence>
<evidence type="ECO:0000256" key="2">
    <source>
        <dbReference type="PIRNR" id="PIRNR002070"/>
    </source>
</evidence>
<dbReference type="Gene3D" id="2.40.50.140">
    <property type="entry name" value="Nucleic acid-binding proteins"/>
    <property type="match status" value="1"/>
</dbReference>
<dbReference type="GO" id="GO:0003697">
    <property type="term" value="F:single-stranded DNA binding"/>
    <property type="evidence" value="ECO:0007669"/>
    <property type="project" value="InterPro"/>
</dbReference>
<dbReference type="PIRSF" id="PIRSF002070">
    <property type="entry name" value="SSB"/>
    <property type="match status" value="1"/>
</dbReference>
<reference evidence="4" key="1">
    <citation type="submission" date="2022-04" db="EMBL/GenBank/DDBJ databases">
        <authorList>
            <person name="Forde T."/>
        </authorList>
    </citation>
    <scope>NUCLEOTIDE SEQUENCE</scope>
    <source>
        <strain evidence="4">A18Y016a</strain>
        <strain evidence="3">A18Y020d</strain>
    </source>
</reference>